<keyword evidence="6" id="KW-0539">Nucleus</keyword>
<feature type="domain" description="CWF21" evidence="8">
    <location>
        <begin position="64"/>
        <end position="106"/>
    </location>
</feature>
<proteinExistence type="inferred from homology"/>
<feature type="compositionally biased region" description="Basic residues" evidence="7">
    <location>
        <begin position="243"/>
        <end position="256"/>
    </location>
</feature>
<feature type="compositionally biased region" description="Basic and acidic residues" evidence="7">
    <location>
        <begin position="107"/>
        <end position="118"/>
    </location>
</feature>
<dbReference type="GO" id="GO:0005681">
    <property type="term" value="C:spliceosomal complex"/>
    <property type="evidence" value="ECO:0007669"/>
    <property type="project" value="UniProtKB-KW"/>
</dbReference>
<dbReference type="GO" id="GO:0008380">
    <property type="term" value="P:RNA splicing"/>
    <property type="evidence" value="ECO:0007669"/>
    <property type="project" value="UniProtKB-KW"/>
</dbReference>
<feature type="compositionally biased region" description="Basic residues" evidence="7">
    <location>
        <begin position="528"/>
        <end position="541"/>
    </location>
</feature>
<comment type="caution">
    <text evidence="9">The sequence shown here is derived from an EMBL/GenBank/DDBJ whole genome shotgun (WGS) entry which is preliminary data.</text>
</comment>
<dbReference type="InterPro" id="IPR051372">
    <property type="entry name" value="CWC21"/>
</dbReference>
<evidence type="ECO:0000256" key="3">
    <source>
        <dbReference type="ARBA" id="ARBA00022664"/>
    </source>
</evidence>
<dbReference type="Proteomes" id="UP001162060">
    <property type="component" value="Unassembled WGS sequence"/>
</dbReference>
<evidence type="ECO:0000259" key="8">
    <source>
        <dbReference type="Pfam" id="PF08312"/>
    </source>
</evidence>
<dbReference type="AlphaFoldDB" id="A0AAV1T7L3"/>
<evidence type="ECO:0000313" key="9">
    <source>
        <dbReference type="EMBL" id="CAK7907865.1"/>
    </source>
</evidence>
<feature type="region of interest" description="Disordered" evidence="7">
    <location>
        <begin position="107"/>
        <end position="138"/>
    </location>
</feature>
<evidence type="ECO:0000313" key="10">
    <source>
        <dbReference type="Proteomes" id="UP001162060"/>
    </source>
</evidence>
<feature type="compositionally biased region" description="Basic and acidic residues" evidence="7">
    <location>
        <begin position="155"/>
        <end position="203"/>
    </location>
</feature>
<protein>
    <recommendedName>
        <fullName evidence="8">CWF21 domain-containing protein</fullName>
    </recommendedName>
</protein>
<feature type="compositionally biased region" description="Basic and acidic residues" evidence="7">
    <location>
        <begin position="409"/>
        <end position="446"/>
    </location>
</feature>
<name>A0AAV1T7L3_9STRA</name>
<feature type="compositionally biased region" description="Basic and acidic residues" evidence="7">
    <location>
        <begin position="219"/>
        <end position="232"/>
    </location>
</feature>
<feature type="compositionally biased region" description="Basic and acidic residues" evidence="7">
    <location>
        <begin position="283"/>
        <end position="292"/>
    </location>
</feature>
<comment type="subcellular location">
    <subcellularLocation>
        <location evidence="1">Nucleus</location>
    </subcellularLocation>
</comment>
<sequence length="566" mass="64460">MYNGIGLRTVRGSGTNGYVQRNLSHVNASRTRQTLVLNKGGGTLGEFGAHGGGKSRPPPNADILLHEKKHRVELQLLELSLEMEERKCDPEDIQNKVKRERERLLARLNGEDRDRGAAEDVQSSHARQKRKEEENERIKKAFGIASDYVAGESFDSERMEMRRQERKERSEQEWKEREEGRKLRLKERKEKDIKMESRLERFRSGSRSRAAPCFHRSKSPADRRGRDGDTSRKSFSHLSVSGRRSRRSPALGRKRFSVSPSRSRSSRSSGSKSSCSRLRSRKLQKETRHGKEPLATVKVKRSPLDHARSSDSMSSFDSESSRGRRRYTGKRTKVVGIKTDLVVNVTPVQSAVLKGEQKVLNLSGHSTSIGAVAIDDLPIEVDTKYVSKKRALSPAKTSGAKEATSVVVRQEEKRKAHLEKRVAKARTDSPIKPHSDQALKEEDNKALRSPRRSRVSQTDQPMQSRQRRERNVSPHDRCRRGRSTSTASFKTSRSPRRRRMRSRSQSRSHSVSSQRSWSHSSASSRSSSRSRSKSRVRRRGSSRGSSRTPSRSRSRSFGRGKLRRRR</sequence>
<evidence type="ECO:0000256" key="4">
    <source>
        <dbReference type="ARBA" id="ARBA00022728"/>
    </source>
</evidence>
<dbReference type="PANTHER" id="PTHR36562">
    <property type="entry name" value="SERINE/ARGININE REPETITIVE MATRIX 2"/>
    <property type="match status" value="1"/>
</dbReference>
<dbReference type="PANTHER" id="PTHR36562:SF5">
    <property type="entry name" value="SERINE_ARGININE REPETITIVE MATRIX 2"/>
    <property type="match status" value="1"/>
</dbReference>
<evidence type="ECO:0000256" key="5">
    <source>
        <dbReference type="ARBA" id="ARBA00023187"/>
    </source>
</evidence>
<gene>
    <name evidence="9" type="ORF">PM001_LOCUS3619</name>
</gene>
<feature type="compositionally biased region" description="Basic residues" evidence="7">
    <location>
        <begin position="493"/>
        <end position="506"/>
    </location>
</feature>
<feature type="compositionally biased region" description="Polar residues" evidence="7">
    <location>
        <begin position="455"/>
        <end position="464"/>
    </location>
</feature>
<keyword evidence="5" id="KW-0508">mRNA splicing</keyword>
<feature type="compositionally biased region" description="Low complexity" evidence="7">
    <location>
        <begin position="257"/>
        <end position="277"/>
    </location>
</feature>
<keyword evidence="3" id="KW-0507">mRNA processing</keyword>
<dbReference type="Pfam" id="PF08312">
    <property type="entry name" value="cwf21"/>
    <property type="match status" value="1"/>
</dbReference>
<feature type="region of interest" description="Disordered" evidence="7">
    <location>
        <begin position="389"/>
        <end position="566"/>
    </location>
</feature>
<accession>A0AAV1T7L3</accession>
<feature type="compositionally biased region" description="Low complexity" evidence="7">
    <location>
        <begin position="507"/>
        <end position="527"/>
    </location>
</feature>
<reference evidence="9" key="1">
    <citation type="submission" date="2024-01" db="EMBL/GenBank/DDBJ databases">
        <authorList>
            <person name="Webb A."/>
        </authorList>
    </citation>
    <scope>NUCLEOTIDE SEQUENCE</scope>
    <source>
        <strain evidence="9">Pm1</strain>
    </source>
</reference>
<comment type="similarity">
    <text evidence="2">Belongs to the CWC21 family.</text>
</comment>
<evidence type="ECO:0000256" key="7">
    <source>
        <dbReference type="SAM" id="MobiDB-lite"/>
    </source>
</evidence>
<dbReference type="InterPro" id="IPR013170">
    <property type="entry name" value="mRNA_splic_Cwf21_dom"/>
</dbReference>
<dbReference type="GO" id="GO:0006397">
    <property type="term" value="P:mRNA processing"/>
    <property type="evidence" value="ECO:0007669"/>
    <property type="project" value="UniProtKB-KW"/>
</dbReference>
<evidence type="ECO:0000256" key="1">
    <source>
        <dbReference type="ARBA" id="ARBA00004123"/>
    </source>
</evidence>
<dbReference type="EMBL" id="CAKLBY020000033">
    <property type="protein sequence ID" value="CAK7907865.1"/>
    <property type="molecule type" value="Genomic_DNA"/>
</dbReference>
<evidence type="ECO:0000256" key="6">
    <source>
        <dbReference type="ARBA" id="ARBA00023242"/>
    </source>
</evidence>
<feature type="compositionally biased region" description="Basic residues" evidence="7">
    <location>
        <begin position="550"/>
        <end position="566"/>
    </location>
</feature>
<feature type="region of interest" description="Disordered" evidence="7">
    <location>
        <begin position="155"/>
        <end position="329"/>
    </location>
</feature>
<evidence type="ECO:0000256" key="2">
    <source>
        <dbReference type="ARBA" id="ARBA00005954"/>
    </source>
</evidence>
<keyword evidence="4" id="KW-0747">Spliceosome</keyword>
<organism evidence="9 10">
    <name type="scientific">Peronospora matthiolae</name>
    <dbReference type="NCBI Taxonomy" id="2874970"/>
    <lineage>
        <taxon>Eukaryota</taxon>
        <taxon>Sar</taxon>
        <taxon>Stramenopiles</taxon>
        <taxon>Oomycota</taxon>
        <taxon>Peronosporomycetes</taxon>
        <taxon>Peronosporales</taxon>
        <taxon>Peronosporaceae</taxon>
        <taxon>Peronospora</taxon>
    </lineage>
</organism>